<dbReference type="KEGG" id="tba:TERMP_01352"/>
<feature type="transmembrane region" description="Helical" evidence="6">
    <location>
        <begin position="52"/>
        <end position="71"/>
    </location>
</feature>
<keyword evidence="2" id="KW-1003">Cell membrane</keyword>
<proteinExistence type="predicted"/>
<evidence type="ECO:0000259" key="7">
    <source>
        <dbReference type="Pfam" id="PF13244"/>
    </source>
</evidence>
<evidence type="ECO:0000256" key="6">
    <source>
        <dbReference type="SAM" id="Phobius"/>
    </source>
</evidence>
<dbReference type="Pfam" id="PF13244">
    <property type="entry name" value="MbhD"/>
    <property type="match status" value="1"/>
</dbReference>
<evidence type="ECO:0000313" key="8">
    <source>
        <dbReference type="EMBL" id="ADT84327.1"/>
    </source>
</evidence>
<keyword evidence="9" id="KW-1185">Reference proteome</keyword>
<dbReference type="RefSeq" id="WP_013467625.1">
    <property type="nucleotide sequence ID" value="NC_014804.1"/>
</dbReference>
<dbReference type="Proteomes" id="UP000007478">
    <property type="component" value="Chromosome"/>
</dbReference>
<evidence type="ECO:0000256" key="5">
    <source>
        <dbReference type="ARBA" id="ARBA00023136"/>
    </source>
</evidence>
<evidence type="ECO:0000256" key="4">
    <source>
        <dbReference type="ARBA" id="ARBA00022989"/>
    </source>
</evidence>
<comment type="subcellular location">
    <subcellularLocation>
        <location evidence="1">Cell membrane</location>
        <topology evidence="1">Multi-pass membrane protein</topology>
    </subcellularLocation>
</comment>
<dbReference type="GeneID" id="44120411"/>
<sequence>MLGIIHELLLVLMVITALAVIEERDLVVAVVKYALLSLIFVLVLFQLKAPDVALSAIVVGAVIIGIFLFTIEEVEKSGGTKR</sequence>
<dbReference type="OrthoDB" id="100299at2157"/>
<dbReference type="eggNOG" id="arCOG08614">
    <property type="taxonomic scope" value="Archaea"/>
</dbReference>
<keyword evidence="5 6" id="KW-0472">Membrane</keyword>
<feature type="domain" description="MrpA C-terminal/MbhD" evidence="7">
    <location>
        <begin position="11"/>
        <end position="74"/>
    </location>
</feature>
<protein>
    <submittedName>
        <fullName evidence="8">Multisubunit sodium/hydrogen antiporter</fullName>
    </submittedName>
</protein>
<evidence type="ECO:0000256" key="1">
    <source>
        <dbReference type="ARBA" id="ARBA00004651"/>
    </source>
</evidence>
<dbReference type="GO" id="GO:0005886">
    <property type="term" value="C:plasma membrane"/>
    <property type="evidence" value="ECO:0007669"/>
    <property type="project" value="UniProtKB-SubCell"/>
</dbReference>
<organism evidence="8 9">
    <name type="scientific">Thermococcus barophilus (strain DSM 11836 / MP)</name>
    <dbReference type="NCBI Taxonomy" id="391623"/>
    <lineage>
        <taxon>Archaea</taxon>
        <taxon>Methanobacteriati</taxon>
        <taxon>Methanobacteriota</taxon>
        <taxon>Thermococci</taxon>
        <taxon>Thermococcales</taxon>
        <taxon>Thermococcaceae</taxon>
        <taxon>Thermococcus</taxon>
    </lineage>
</organism>
<keyword evidence="4 6" id="KW-1133">Transmembrane helix</keyword>
<gene>
    <name evidence="8" type="ordered locus">TERMP_01352</name>
</gene>
<keyword evidence="3 6" id="KW-0812">Transmembrane</keyword>
<dbReference type="InterPro" id="IPR025383">
    <property type="entry name" value="MrpA_C/MbhD"/>
</dbReference>
<accession>F0LHK0</accession>
<dbReference type="PATRIC" id="fig|391623.17.peg.1352"/>
<reference evidence="8 9" key="1">
    <citation type="journal article" date="2011" name="J. Bacteriol.">
        <title>Complete genome sequence of the hyperthermophilic, piezophilic, heterotrophic, and carboxydotrophic archaeon Thermococcus barophilus MP.</title>
        <authorList>
            <person name="Vannier P."/>
            <person name="Marteinsson V.T."/>
            <person name="Fridjonsson O.H."/>
            <person name="Oger P."/>
            <person name="Jebbar M."/>
        </authorList>
    </citation>
    <scope>NUCLEOTIDE SEQUENCE [LARGE SCALE GENOMIC DNA]</scope>
    <source>
        <strain evidence="9">DSM 11836 / MP</strain>
    </source>
</reference>
<dbReference type="EMBL" id="CP002372">
    <property type="protein sequence ID" value="ADT84327.1"/>
    <property type="molecule type" value="Genomic_DNA"/>
</dbReference>
<name>F0LHK0_THEBM</name>
<evidence type="ECO:0000256" key="3">
    <source>
        <dbReference type="ARBA" id="ARBA00022692"/>
    </source>
</evidence>
<dbReference type="AlphaFoldDB" id="F0LHK0"/>
<feature type="transmembrane region" description="Helical" evidence="6">
    <location>
        <begin position="29"/>
        <end position="45"/>
    </location>
</feature>
<evidence type="ECO:0000313" key="9">
    <source>
        <dbReference type="Proteomes" id="UP000007478"/>
    </source>
</evidence>
<evidence type="ECO:0000256" key="2">
    <source>
        <dbReference type="ARBA" id="ARBA00022475"/>
    </source>
</evidence>
<dbReference type="HOGENOM" id="CLU_2646114_0_0_2"/>